<dbReference type="Proteomes" id="UP000034740">
    <property type="component" value="Unassembled WGS sequence"/>
</dbReference>
<keyword evidence="1" id="KW-0812">Transmembrane</keyword>
<proteinExistence type="predicted"/>
<keyword evidence="1" id="KW-0472">Membrane</keyword>
<gene>
    <name evidence="2" type="ORF">UY83_C0007G0030</name>
</gene>
<dbReference type="EMBL" id="LCRO01000007">
    <property type="protein sequence ID" value="KKW35506.1"/>
    <property type="molecule type" value="Genomic_DNA"/>
</dbReference>
<evidence type="ECO:0000313" key="2">
    <source>
        <dbReference type="EMBL" id="KKW35506.1"/>
    </source>
</evidence>
<accession>A0A0G1XWZ0</accession>
<reference evidence="2 3" key="1">
    <citation type="journal article" date="2015" name="Nature">
        <title>rRNA introns, odd ribosomes, and small enigmatic genomes across a large radiation of phyla.</title>
        <authorList>
            <person name="Brown C.T."/>
            <person name="Hug L.A."/>
            <person name="Thomas B.C."/>
            <person name="Sharon I."/>
            <person name="Castelle C.J."/>
            <person name="Singh A."/>
            <person name="Wilkins M.J."/>
            <person name="Williams K.H."/>
            <person name="Banfield J.F."/>
        </authorList>
    </citation>
    <scope>NUCLEOTIDE SEQUENCE [LARGE SCALE GENOMIC DNA]</scope>
</reference>
<protein>
    <submittedName>
        <fullName evidence="2">Uncharacterized protein</fullName>
    </submittedName>
</protein>
<dbReference type="AlphaFoldDB" id="A0A0G1XWZ0"/>
<sequence length="43" mass="5027">MYRNFGIIPKMESENRSRRTLLEKGLVIAFAIFAVLAAMRILW</sequence>
<keyword evidence="1" id="KW-1133">Transmembrane helix</keyword>
<evidence type="ECO:0000256" key="1">
    <source>
        <dbReference type="SAM" id="Phobius"/>
    </source>
</evidence>
<organism evidence="2 3">
    <name type="scientific">Candidatus Adlerbacteria bacterium GW2011_GWA1_54_10</name>
    <dbReference type="NCBI Taxonomy" id="1618605"/>
    <lineage>
        <taxon>Bacteria</taxon>
        <taxon>Candidatus Adleribacteriota</taxon>
    </lineage>
</organism>
<comment type="caution">
    <text evidence="2">The sequence shown here is derived from an EMBL/GenBank/DDBJ whole genome shotgun (WGS) entry which is preliminary data.</text>
</comment>
<name>A0A0G1XWZ0_9BACT</name>
<evidence type="ECO:0000313" key="3">
    <source>
        <dbReference type="Proteomes" id="UP000034740"/>
    </source>
</evidence>
<feature type="transmembrane region" description="Helical" evidence="1">
    <location>
        <begin position="21"/>
        <end position="42"/>
    </location>
</feature>